<organism evidence="1 2">
    <name type="scientific">Paenibacillus glucanolyticus</name>
    <dbReference type="NCBI Taxonomy" id="59843"/>
    <lineage>
        <taxon>Bacteria</taxon>
        <taxon>Bacillati</taxon>
        <taxon>Bacillota</taxon>
        <taxon>Bacilli</taxon>
        <taxon>Bacillales</taxon>
        <taxon>Paenibacillaceae</taxon>
        <taxon>Paenibacillus</taxon>
    </lineage>
</organism>
<dbReference type="EMBL" id="LWMH01000001">
    <property type="protein sequence ID" value="KZS44986.1"/>
    <property type="molecule type" value="Genomic_DNA"/>
</dbReference>
<sequence length="233" mass="26705">MEKAQERQFLHNMYFYNRMFNFEVYTLLQAMVNCGVNILVHGRKGAGGDELLNTLFDSKTTTEDITMYLGPVSIKDLYPRRKIYDIGVEQPDGETFLQSNVAVINGLTRENIQFFLEMCKRGQGLASLESNTLNFALEEADELLRDSTISEENLNAIDFVLTVEAHKLVSISEVVVNQLGKCELQPISQYVGGNEYSFNSFMSEDKLIKMRNNNYEEAERFLLSIRTYEPSEE</sequence>
<evidence type="ECO:0000313" key="2">
    <source>
        <dbReference type="Proteomes" id="UP000076796"/>
    </source>
</evidence>
<dbReference type="RefSeq" id="WP_063477490.1">
    <property type="nucleotide sequence ID" value="NZ_JBCMWP010000019.1"/>
</dbReference>
<evidence type="ECO:0000313" key="1">
    <source>
        <dbReference type="EMBL" id="KZS44986.1"/>
    </source>
</evidence>
<keyword evidence="2" id="KW-1185">Reference proteome</keyword>
<comment type="caution">
    <text evidence="1">The sequence shown here is derived from an EMBL/GenBank/DDBJ whole genome shotgun (WGS) entry which is preliminary data.</text>
</comment>
<proteinExistence type="predicted"/>
<dbReference type="Proteomes" id="UP000076796">
    <property type="component" value="Unassembled WGS sequence"/>
</dbReference>
<accession>A0A163GI86</accession>
<gene>
    <name evidence="1" type="ORF">AWU65_03120</name>
</gene>
<dbReference type="AlphaFoldDB" id="A0A163GI86"/>
<protein>
    <submittedName>
        <fullName evidence="1">Uncharacterized protein</fullName>
    </submittedName>
</protein>
<reference evidence="1" key="1">
    <citation type="journal article" date="2016" name="Genome Announc.">
        <title>Draft genomes of two strains of Paenibacillus glucanolyticus with capability to degrade lignocellulose.</title>
        <authorList>
            <person name="Mathews S.L."/>
            <person name="Pawlak J."/>
            <person name="Grunden A.M."/>
        </authorList>
    </citation>
    <scope>NUCLEOTIDE SEQUENCE [LARGE SCALE GENOMIC DNA]</scope>
    <source>
        <strain evidence="1">SLM1</strain>
    </source>
</reference>
<dbReference type="OrthoDB" id="9930913at2"/>
<name>A0A163GI86_9BACL</name>